<evidence type="ECO:0000313" key="2">
    <source>
        <dbReference type="Proteomes" id="UP000824540"/>
    </source>
</evidence>
<organism evidence="1 2">
    <name type="scientific">Albula glossodonta</name>
    <name type="common">roundjaw bonefish</name>
    <dbReference type="NCBI Taxonomy" id="121402"/>
    <lineage>
        <taxon>Eukaryota</taxon>
        <taxon>Metazoa</taxon>
        <taxon>Chordata</taxon>
        <taxon>Craniata</taxon>
        <taxon>Vertebrata</taxon>
        <taxon>Euteleostomi</taxon>
        <taxon>Actinopterygii</taxon>
        <taxon>Neopterygii</taxon>
        <taxon>Teleostei</taxon>
        <taxon>Albuliformes</taxon>
        <taxon>Albulidae</taxon>
        <taxon>Albula</taxon>
    </lineage>
</organism>
<name>A0A8T2NF43_9TELE</name>
<keyword evidence="2" id="KW-1185">Reference proteome</keyword>
<dbReference type="AlphaFoldDB" id="A0A8T2NF43"/>
<sequence length="159" mass="17441">MADVSLRGLGYVVGKRLIFHCIAGECKPTMEITKPADAVWMHEDNFFACGPVLPAPTKQLLNFLIERGNETTPPPAPNKKGEVITCLSPNLQRARGGGGAVAAASESEAGEACSRQVADMQSQAQHTERLVNKFGKLHWFLQDEEEVHLMALRNEKENE</sequence>
<comment type="caution">
    <text evidence="1">The sequence shown here is derived from an EMBL/GenBank/DDBJ whole genome shotgun (WGS) entry which is preliminary data.</text>
</comment>
<dbReference type="OrthoDB" id="10534156at2759"/>
<protein>
    <submittedName>
        <fullName evidence="1">Uncharacterized protein</fullName>
    </submittedName>
</protein>
<evidence type="ECO:0000313" key="1">
    <source>
        <dbReference type="EMBL" id="KAG9338376.1"/>
    </source>
</evidence>
<proteinExistence type="predicted"/>
<accession>A0A8T2NF43</accession>
<dbReference type="EMBL" id="JAFBMS010000068">
    <property type="protein sequence ID" value="KAG9338376.1"/>
    <property type="molecule type" value="Genomic_DNA"/>
</dbReference>
<dbReference type="Proteomes" id="UP000824540">
    <property type="component" value="Unassembled WGS sequence"/>
</dbReference>
<reference evidence="1" key="1">
    <citation type="thesis" date="2021" institute="BYU ScholarsArchive" country="Provo, UT, USA">
        <title>Applications of and Algorithms for Genome Assembly and Genomic Analyses with an Emphasis on Marine Teleosts.</title>
        <authorList>
            <person name="Pickett B.D."/>
        </authorList>
    </citation>
    <scope>NUCLEOTIDE SEQUENCE</scope>
    <source>
        <strain evidence="1">HI-2016</strain>
    </source>
</reference>
<gene>
    <name evidence="1" type="ORF">JZ751_025935</name>
</gene>